<sequence length="447" mass="50751">MKQENTIPYSPYIPFFKDVADYNVAFGHLYPYQFMDWKTEVLSWKESCYLHAGLNPPMPARITGPDALTLFRDHCINDFSRFSVGASKHAVMCNYKGNVMADGMLLRTEDNAFVSYFLSPYLEYIASRGNYDVNIEDLTGKSFLFQLGGPLSLKILEAATQESLSDIKFIWHRTVHIYGGELPPTGIAVRIFRLGVAGTLAYEVHGDIKDAPLVYQALMAAGQPFNLVRLGMRAYGMNHTENGFAQAFIHFLPAWAQDEDFMDYLNGKYDALLAKLPGSAGVDITRRYFNPIDLGWGHMITFDHDFIGRAALEVAMQQQAKKIVTLEWYADDIKDIYASYFESGESFEFMEFPANPIWTTQSSIVVADEVQIDNRSIGISSGRIYSFYYRRMISLAVIETEYAIEGTTLEVIWGNPGKRQKKIRAKVSRFPYLTLPRNRDIDTKALP</sequence>
<dbReference type="PANTHER" id="PTHR43757:SF2">
    <property type="entry name" value="AMINOMETHYLTRANSFERASE, MITOCHONDRIAL"/>
    <property type="match status" value="1"/>
</dbReference>
<dbReference type="EMBL" id="LAZR01004260">
    <property type="protein sequence ID" value="KKN10266.1"/>
    <property type="molecule type" value="Genomic_DNA"/>
</dbReference>
<evidence type="ECO:0000259" key="1">
    <source>
        <dbReference type="Pfam" id="PF01571"/>
    </source>
</evidence>
<dbReference type="InterPro" id="IPR027266">
    <property type="entry name" value="TrmE/GcvT-like"/>
</dbReference>
<dbReference type="Pfam" id="PF01571">
    <property type="entry name" value="GCV_T"/>
    <property type="match status" value="1"/>
</dbReference>
<name>A0A0F9QAV2_9ZZZZ</name>
<evidence type="ECO:0000313" key="2">
    <source>
        <dbReference type="EMBL" id="KKN10266.1"/>
    </source>
</evidence>
<dbReference type="SUPFAM" id="SSF103025">
    <property type="entry name" value="Folate-binding domain"/>
    <property type="match status" value="1"/>
</dbReference>
<comment type="caution">
    <text evidence="2">The sequence shown here is derived from an EMBL/GenBank/DDBJ whole genome shotgun (WGS) entry which is preliminary data.</text>
</comment>
<dbReference type="InterPro" id="IPR028896">
    <property type="entry name" value="GcvT/YgfZ/DmdA"/>
</dbReference>
<protein>
    <recommendedName>
        <fullName evidence="1">GCVT N-terminal domain-containing protein</fullName>
    </recommendedName>
</protein>
<dbReference type="AlphaFoldDB" id="A0A0F9QAV2"/>
<accession>A0A0F9QAV2</accession>
<reference evidence="2" key="1">
    <citation type="journal article" date="2015" name="Nature">
        <title>Complex archaea that bridge the gap between prokaryotes and eukaryotes.</title>
        <authorList>
            <person name="Spang A."/>
            <person name="Saw J.H."/>
            <person name="Jorgensen S.L."/>
            <person name="Zaremba-Niedzwiedzka K."/>
            <person name="Martijn J."/>
            <person name="Lind A.E."/>
            <person name="van Eijk R."/>
            <person name="Schleper C."/>
            <person name="Guy L."/>
            <person name="Ettema T.J."/>
        </authorList>
    </citation>
    <scope>NUCLEOTIDE SEQUENCE</scope>
</reference>
<feature type="domain" description="GCVT N-terminal" evidence="1">
    <location>
        <begin position="61"/>
        <end position="245"/>
    </location>
</feature>
<proteinExistence type="predicted"/>
<dbReference type="InterPro" id="IPR006222">
    <property type="entry name" value="GCVT_N"/>
</dbReference>
<gene>
    <name evidence="2" type="ORF">LCGC14_1038350</name>
</gene>
<dbReference type="PIRSF" id="PIRSF006487">
    <property type="entry name" value="GcvT"/>
    <property type="match status" value="1"/>
</dbReference>
<dbReference type="PANTHER" id="PTHR43757">
    <property type="entry name" value="AMINOMETHYLTRANSFERASE"/>
    <property type="match status" value="1"/>
</dbReference>
<organism evidence="2">
    <name type="scientific">marine sediment metagenome</name>
    <dbReference type="NCBI Taxonomy" id="412755"/>
    <lineage>
        <taxon>unclassified sequences</taxon>
        <taxon>metagenomes</taxon>
        <taxon>ecological metagenomes</taxon>
    </lineage>
</organism>
<dbReference type="Gene3D" id="3.30.1360.120">
    <property type="entry name" value="Probable tRNA modification gtpase trme, domain 1"/>
    <property type="match status" value="1"/>
</dbReference>
<dbReference type="GO" id="GO:0005739">
    <property type="term" value="C:mitochondrion"/>
    <property type="evidence" value="ECO:0007669"/>
    <property type="project" value="TreeGrafter"/>
</dbReference>